<evidence type="ECO:0000313" key="2">
    <source>
        <dbReference type="Proteomes" id="UP000326289"/>
    </source>
</evidence>
<dbReference type="EMBL" id="ML732924">
    <property type="protein sequence ID" value="KAB8266973.1"/>
    <property type="molecule type" value="Genomic_DNA"/>
</dbReference>
<protein>
    <submittedName>
        <fullName evidence="1">Uncharacterized protein</fullName>
    </submittedName>
</protein>
<proteinExistence type="predicted"/>
<sequence length="72" mass="8092">MLSRTLLILLPLSTPGLRYHQIISAFFLILCLYLAQLRSPPPLFRTTKKPSLVVISEGKRSVAASGLNLWNR</sequence>
<accession>A0A5N6IP94</accession>
<organism evidence="1 2">
    <name type="scientific">Aspergillus minisclerotigenes</name>
    <dbReference type="NCBI Taxonomy" id="656917"/>
    <lineage>
        <taxon>Eukaryota</taxon>
        <taxon>Fungi</taxon>
        <taxon>Dikarya</taxon>
        <taxon>Ascomycota</taxon>
        <taxon>Pezizomycotina</taxon>
        <taxon>Eurotiomycetes</taxon>
        <taxon>Eurotiomycetidae</taxon>
        <taxon>Eurotiales</taxon>
        <taxon>Aspergillaceae</taxon>
        <taxon>Aspergillus</taxon>
        <taxon>Aspergillus subgen. Circumdati</taxon>
    </lineage>
</organism>
<reference evidence="1 2" key="1">
    <citation type="submission" date="2019-04" db="EMBL/GenBank/DDBJ databases">
        <title>Fungal friends and foes A comparative genomics study of 23 Aspergillus species from section Flavi.</title>
        <authorList>
            <consortium name="DOE Joint Genome Institute"/>
            <person name="Kjaerbolling I."/>
            <person name="Vesth T.C."/>
            <person name="Frisvad J.C."/>
            <person name="Nybo J.L."/>
            <person name="Theobald S."/>
            <person name="Kildgaard S."/>
            <person name="Petersen T.I."/>
            <person name="Kuo A."/>
            <person name="Sato A."/>
            <person name="Lyhne E.K."/>
            <person name="Kogle M.E."/>
            <person name="Wiebenga A."/>
            <person name="Kun R.S."/>
            <person name="Lubbers R.J."/>
            <person name="Makela M.R."/>
            <person name="Barry K."/>
            <person name="Chovatia M."/>
            <person name="Clum A."/>
            <person name="Daum C."/>
            <person name="Haridas S."/>
            <person name="He G."/>
            <person name="LaButti K."/>
            <person name="Lipzen A."/>
            <person name="Mondo S."/>
            <person name="Pangilinan J."/>
            <person name="Riley R."/>
            <person name="Salamov A."/>
            <person name="Simmons B.A."/>
            <person name="Magnuson J.K."/>
            <person name="Henrissat B."/>
            <person name="Mortensen U.H."/>
            <person name="Larsen T.O."/>
            <person name="De vries R.P."/>
            <person name="Grigoriev I.V."/>
            <person name="Machida M."/>
            <person name="Baker S.E."/>
            <person name="Andersen M.R."/>
        </authorList>
    </citation>
    <scope>NUCLEOTIDE SEQUENCE [LARGE SCALE GENOMIC DNA]</scope>
    <source>
        <strain evidence="1 2">CBS 117635</strain>
    </source>
</reference>
<evidence type="ECO:0000313" key="1">
    <source>
        <dbReference type="EMBL" id="KAB8266973.1"/>
    </source>
</evidence>
<dbReference type="Proteomes" id="UP000326289">
    <property type="component" value="Unassembled WGS sequence"/>
</dbReference>
<name>A0A5N6IP94_9EURO</name>
<dbReference type="AlphaFoldDB" id="A0A5N6IP94"/>
<keyword evidence="2" id="KW-1185">Reference proteome</keyword>
<gene>
    <name evidence="1" type="ORF">BDV30DRAFT_55627</name>
</gene>